<organism evidence="3 4">
    <name type="scientific">Altererythrobacter arenosus</name>
    <dbReference type="NCBI Taxonomy" id="3032592"/>
    <lineage>
        <taxon>Bacteria</taxon>
        <taxon>Pseudomonadati</taxon>
        <taxon>Pseudomonadota</taxon>
        <taxon>Alphaproteobacteria</taxon>
        <taxon>Sphingomonadales</taxon>
        <taxon>Erythrobacteraceae</taxon>
        <taxon>Altererythrobacter</taxon>
    </lineage>
</organism>
<proteinExistence type="predicted"/>
<feature type="signal peptide" evidence="2">
    <location>
        <begin position="1"/>
        <end position="21"/>
    </location>
</feature>
<dbReference type="RefSeq" id="WP_278014956.1">
    <property type="nucleotide sequence ID" value="NZ_CP121106.1"/>
</dbReference>
<evidence type="ECO:0000313" key="3">
    <source>
        <dbReference type="EMBL" id="WFL76190.1"/>
    </source>
</evidence>
<keyword evidence="2" id="KW-0732">Signal</keyword>
<dbReference type="InterPro" id="IPR021719">
    <property type="entry name" value="Prot_inh_I78"/>
</dbReference>
<name>A0ABY8FQ10_9SPHN</name>
<dbReference type="Gene3D" id="3.30.10.10">
    <property type="entry name" value="Trypsin Inhibitor V, subunit A"/>
    <property type="match status" value="1"/>
</dbReference>
<dbReference type="Proteomes" id="UP001215827">
    <property type="component" value="Chromosome"/>
</dbReference>
<evidence type="ECO:0000313" key="4">
    <source>
        <dbReference type="Proteomes" id="UP001215827"/>
    </source>
</evidence>
<keyword evidence="4" id="KW-1185">Reference proteome</keyword>
<evidence type="ECO:0000256" key="1">
    <source>
        <dbReference type="SAM" id="MobiDB-lite"/>
    </source>
</evidence>
<dbReference type="PROSITE" id="PS51257">
    <property type="entry name" value="PROKAR_LIPOPROTEIN"/>
    <property type="match status" value="1"/>
</dbReference>
<dbReference type="Pfam" id="PF11720">
    <property type="entry name" value="Inhibitor_I78"/>
    <property type="match status" value="1"/>
</dbReference>
<evidence type="ECO:0000256" key="2">
    <source>
        <dbReference type="SAM" id="SignalP"/>
    </source>
</evidence>
<protein>
    <submittedName>
        <fullName evidence="3">I78 family peptidase inhibitor</fullName>
    </submittedName>
</protein>
<feature type="chain" id="PRO_5045858947" evidence="2">
    <location>
        <begin position="22"/>
        <end position="101"/>
    </location>
</feature>
<dbReference type="EMBL" id="CP121106">
    <property type="protein sequence ID" value="WFL76190.1"/>
    <property type="molecule type" value="Genomic_DNA"/>
</dbReference>
<gene>
    <name evidence="3" type="ORF">P7228_09270</name>
</gene>
<feature type="region of interest" description="Disordered" evidence="1">
    <location>
        <begin position="18"/>
        <end position="48"/>
    </location>
</feature>
<sequence length="101" mass="10840">MRTSLIIGAVLALSACATTTASEPDEQEPKRMGEGNCDASGLQEHVGHKASAESGAILLKLSGAKTLRWGPPDSAWTMDYRTDRLNVSYDREMTITRIACG</sequence>
<accession>A0ABY8FQ10</accession>
<reference evidence="3 4" key="1">
    <citation type="submission" date="2023-03" db="EMBL/GenBank/DDBJ databases">
        <title>Altererythrobacter sp. CAU 1644 isolated from sand.</title>
        <authorList>
            <person name="Kim W."/>
        </authorList>
    </citation>
    <scope>NUCLEOTIDE SEQUENCE [LARGE SCALE GENOMIC DNA]</scope>
    <source>
        <strain evidence="3 4">CAU 1644</strain>
    </source>
</reference>